<organism evidence="1 2">
    <name type="scientific">Arthrobacter crusticola</name>
    <dbReference type="NCBI Taxonomy" id="2547960"/>
    <lineage>
        <taxon>Bacteria</taxon>
        <taxon>Bacillati</taxon>
        <taxon>Actinomycetota</taxon>
        <taxon>Actinomycetes</taxon>
        <taxon>Micrococcales</taxon>
        <taxon>Micrococcaceae</taxon>
        <taxon>Arthrobacter</taxon>
    </lineage>
</organism>
<dbReference type="EMBL" id="SMTK01000004">
    <property type="protein sequence ID" value="TDK24567.1"/>
    <property type="molecule type" value="Genomic_DNA"/>
</dbReference>
<gene>
    <name evidence="1" type="ORF">E2F48_12085</name>
</gene>
<evidence type="ECO:0000313" key="1">
    <source>
        <dbReference type="EMBL" id="TDK24567.1"/>
    </source>
</evidence>
<accession>A0A4R5TU52</accession>
<reference evidence="1 2" key="1">
    <citation type="submission" date="2019-03" db="EMBL/GenBank/DDBJ databases">
        <title>Arthrobacter sp. nov., an bacterium isolated from biocrust in Mu Us Desert.</title>
        <authorList>
            <person name="Lixiong L."/>
        </authorList>
    </citation>
    <scope>NUCLEOTIDE SEQUENCE [LARGE SCALE GENOMIC DNA]</scope>
    <source>
        <strain evidence="1 2">SLN-3</strain>
    </source>
</reference>
<name>A0A4R5TU52_9MICC</name>
<keyword evidence="2" id="KW-1185">Reference proteome</keyword>
<evidence type="ECO:0000313" key="2">
    <source>
        <dbReference type="Proteomes" id="UP000295411"/>
    </source>
</evidence>
<dbReference type="Proteomes" id="UP000295411">
    <property type="component" value="Unassembled WGS sequence"/>
</dbReference>
<protein>
    <submittedName>
        <fullName evidence="1">Uncharacterized protein</fullName>
    </submittedName>
</protein>
<dbReference type="AlphaFoldDB" id="A0A4R5TU52"/>
<sequence>MPDLDDERIKRIMVAAADLENAEFERDRLALVCREAVERALEAGVSREDAAAAAGIAERDVERLVGAPQADVVVPLLTAAPVLPAVAVMAPVPPAVAPMPVDEGGMAAAEA</sequence>
<dbReference type="OrthoDB" id="4945176at2"/>
<dbReference type="RefSeq" id="WP_133404245.1">
    <property type="nucleotide sequence ID" value="NZ_SMTK01000004.1"/>
</dbReference>
<comment type="caution">
    <text evidence="1">The sequence shown here is derived from an EMBL/GenBank/DDBJ whole genome shotgun (WGS) entry which is preliminary data.</text>
</comment>
<proteinExistence type="predicted"/>